<comment type="caution">
    <text evidence="1">The sequence shown here is derived from an EMBL/GenBank/DDBJ whole genome shotgun (WGS) entry which is preliminary data.</text>
</comment>
<dbReference type="EMBL" id="DQWE01000392">
    <property type="protein sequence ID" value="HDI83784.1"/>
    <property type="molecule type" value="Genomic_DNA"/>
</dbReference>
<name>A0A7C0ZLZ2_UNCW3</name>
<reference evidence="1" key="1">
    <citation type="journal article" date="2020" name="mSystems">
        <title>Genome- and Community-Level Interaction Insights into Carbon Utilization and Element Cycling Functions of Hydrothermarchaeota in Hydrothermal Sediment.</title>
        <authorList>
            <person name="Zhou Z."/>
            <person name="Liu Y."/>
            <person name="Xu W."/>
            <person name="Pan J."/>
            <person name="Luo Z.H."/>
            <person name="Li M."/>
        </authorList>
    </citation>
    <scope>NUCLEOTIDE SEQUENCE [LARGE SCALE GENOMIC DNA]</scope>
    <source>
        <strain evidence="1">HyVt-102</strain>
    </source>
</reference>
<accession>A0A7C0ZLZ2</accession>
<proteinExistence type="predicted"/>
<evidence type="ECO:0000313" key="1">
    <source>
        <dbReference type="EMBL" id="HDI83784.1"/>
    </source>
</evidence>
<dbReference type="Proteomes" id="UP000885847">
    <property type="component" value="Unassembled WGS sequence"/>
</dbReference>
<sequence>MFILMAFYISGGGDYIVLKGDDVGRGTGTGYFMDIGVNPAMDIYAGIGYRGLSADYRDTTFTMNGAYLFYRYDFHPLSFITLSGRLEGGIFKWGLEHNGEHVQIITFTPPNQIDTTDVEGYCPGVGGNLGLIYRMGRFFFGVSGGAMYLTDADRDKFGKEDDNEWFYNGRVYIGIGF</sequence>
<dbReference type="AlphaFoldDB" id="A0A7C0ZLZ2"/>
<protein>
    <recommendedName>
        <fullName evidence="2">Outer membrane protein beta-barrel domain-containing protein</fullName>
    </recommendedName>
</protein>
<evidence type="ECO:0008006" key="2">
    <source>
        <dbReference type="Google" id="ProtNLM"/>
    </source>
</evidence>
<organism evidence="1">
    <name type="scientific">candidate division WOR-3 bacterium</name>
    <dbReference type="NCBI Taxonomy" id="2052148"/>
    <lineage>
        <taxon>Bacteria</taxon>
        <taxon>Bacteria division WOR-3</taxon>
    </lineage>
</organism>
<gene>
    <name evidence="1" type="ORF">ENF18_08360</name>
</gene>